<accession>A0ABD3PUW5</accession>
<protein>
    <submittedName>
        <fullName evidence="3">Uncharacterized protein</fullName>
    </submittedName>
</protein>
<keyword evidence="4" id="KW-1185">Reference proteome</keyword>
<feature type="compositionally biased region" description="Polar residues" evidence="2">
    <location>
        <begin position="217"/>
        <end position="227"/>
    </location>
</feature>
<sequence>MNKSIEHKEVVVMDDSEVPDDHLLCSKYEDALFEIAKLREELHTKNSQIENLTETIMQMSLELATAKANEDELSMKLRRSSDLDSSMVEKVAAEEKGGRTARRASCRDSRPSNEHSASIAVQNISSERRASNSRVSRHKSDSWAFRGSEVDDETEVEAKLDGSRRVPGFRFGWGLEGELDKSSRENRTLESSIDALDVRRPRPNHQKSLRGIGSLVRSLSGSKNDISVPTKKSSQASSKQAKQSNTSNEGGDPSFSEPLRRRENTKRMEKSELNSSRVVFPMGSSDLLSAFFEESGNLATHSVNKSSQKNAEWDAI</sequence>
<feature type="region of interest" description="Disordered" evidence="2">
    <location>
        <begin position="78"/>
        <end position="159"/>
    </location>
</feature>
<organism evidence="3 4">
    <name type="scientific">Cyclotella atomus</name>
    <dbReference type="NCBI Taxonomy" id="382360"/>
    <lineage>
        <taxon>Eukaryota</taxon>
        <taxon>Sar</taxon>
        <taxon>Stramenopiles</taxon>
        <taxon>Ochrophyta</taxon>
        <taxon>Bacillariophyta</taxon>
        <taxon>Coscinodiscophyceae</taxon>
        <taxon>Thalassiosirophycidae</taxon>
        <taxon>Stephanodiscales</taxon>
        <taxon>Stephanodiscaceae</taxon>
        <taxon>Cyclotella</taxon>
    </lineage>
</organism>
<name>A0ABD3PUW5_9STRA</name>
<feature type="compositionally biased region" description="Basic and acidic residues" evidence="2">
    <location>
        <begin position="258"/>
        <end position="272"/>
    </location>
</feature>
<proteinExistence type="predicted"/>
<evidence type="ECO:0000313" key="3">
    <source>
        <dbReference type="EMBL" id="KAL3791369.1"/>
    </source>
</evidence>
<feature type="compositionally biased region" description="Low complexity" evidence="2">
    <location>
        <begin position="230"/>
        <end position="248"/>
    </location>
</feature>
<evidence type="ECO:0000313" key="4">
    <source>
        <dbReference type="Proteomes" id="UP001530400"/>
    </source>
</evidence>
<keyword evidence="1" id="KW-0175">Coiled coil</keyword>
<reference evidence="3 4" key="1">
    <citation type="submission" date="2024-10" db="EMBL/GenBank/DDBJ databases">
        <title>Updated reference genomes for cyclostephanoid diatoms.</title>
        <authorList>
            <person name="Roberts W.R."/>
            <person name="Alverson A.J."/>
        </authorList>
    </citation>
    <scope>NUCLEOTIDE SEQUENCE [LARGE SCALE GENOMIC DNA]</scope>
    <source>
        <strain evidence="3 4">AJA010-31</strain>
    </source>
</reference>
<comment type="caution">
    <text evidence="3">The sequence shown here is derived from an EMBL/GenBank/DDBJ whole genome shotgun (WGS) entry which is preliminary data.</text>
</comment>
<feature type="region of interest" description="Disordered" evidence="2">
    <location>
        <begin position="194"/>
        <end position="279"/>
    </location>
</feature>
<gene>
    <name evidence="3" type="ORF">ACHAWO_004993</name>
</gene>
<feature type="coiled-coil region" evidence="1">
    <location>
        <begin position="35"/>
        <end position="69"/>
    </location>
</feature>
<dbReference type="Proteomes" id="UP001530400">
    <property type="component" value="Unassembled WGS sequence"/>
</dbReference>
<feature type="compositionally biased region" description="Polar residues" evidence="2">
    <location>
        <begin position="114"/>
        <end position="125"/>
    </location>
</feature>
<dbReference type="AlphaFoldDB" id="A0ABD3PUW5"/>
<evidence type="ECO:0000256" key="1">
    <source>
        <dbReference type="SAM" id="Coils"/>
    </source>
</evidence>
<dbReference type="EMBL" id="JALLPJ020000466">
    <property type="protein sequence ID" value="KAL3791369.1"/>
    <property type="molecule type" value="Genomic_DNA"/>
</dbReference>
<evidence type="ECO:0000256" key="2">
    <source>
        <dbReference type="SAM" id="MobiDB-lite"/>
    </source>
</evidence>